<feature type="domain" description="Acyltransferase C-terminal" evidence="5">
    <location>
        <begin position="51"/>
        <end position="114"/>
    </location>
</feature>
<dbReference type="Pfam" id="PF16076">
    <property type="entry name" value="Acyltransf_C"/>
    <property type="match status" value="1"/>
</dbReference>
<protein>
    <recommendedName>
        <fullName evidence="5">Acyltransferase C-terminal domain-containing protein</fullName>
    </recommendedName>
</protein>
<dbReference type="Proteomes" id="UP001152759">
    <property type="component" value="Unassembled WGS sequence"/>
</dbReference>
<comment type="caution">
    <text evidence="6">The sequence shown here is derived from an EMBL/GenBank/DDBJ whole genome shotgun (WGS) entry which is preliminary data.</text>
</comment>
<organism evidence="6 7">
    <name type="scientific">Bemisia tabaci</name>
    <name type="common">Sweetpotato whitefly</name>
    <name type="synonym">Aleurodes tabaci</name>
    <dbReference type="NCBI Taxonomy" id="7038"/>
    <lineage>
        <taxon>Eukaryota</taxon>
        <taxon>Metazoa</taxon>
        <taxon>Ecdysozoa</taxon>
        <taxon>Arthropoda</taxon>
        <taxon>Hexapoda</taxon>
        <taxon>Insecta</taxon>
        <taxon>Pterygota</taxon>
        <taxon>Neoptera</taxon>
        <taxon>Paraneoptera</taxon>
        <taxon>Hemiptera</taxon>
        <taxon>Sternorrhyncha</taxon>
        <taxon>Aleyrodoidea</taxon>
        <taxon>Aleyrodidae</taxon>
        <taxon>Aleyrodinae</taxon>
        <taxon>Bemisia</taxon>
    </lineage>
</organism>
<dbReference type="GO" id="GO:0016746">
    <property type="term" value="F:acyltransferase activity"/>
    <property type="evidence" value="ECO:0007669"/>
    <property type="project" value="UniProtKB-KW"/>
</dbReference>
<keyword evidence="4" id="KW-0812">Transmembrane</keyword>
<feature type="transmembrane region" description="Helical" evidence="4">
    <location>
        <begin position="144"/>
        <end position="162"/>
    </location>
</feature>
<accession>A0AAI8UVE5</accession>
<keyword evidence="2" id="KW-0808">Transferase</keyword>
<dbReference type="PANTHER" id="PTHR10983">
    <property type="entry name" value="1-ACYLGLYCEROL-3-PHOSPHATE ACYLTRANSFERASE-RELATED"/>
    <property type="match status" value="1"/>
</dbReference>
<dbReference type="InterPro" id="IPR032098">
    <property type="entry name" value="Acyltransf_C"/>
</dbReference>
<reference evidence="6" key="1">
    <citation type="submission" date="2021-12" db="EMBL/GenBank/DDBJ databases">
        <authorList>
            <person name="King R."/>
        </authorList>
    </citation>
    <scope>NUCLEOTIDE SEQUENCE</scope>
</reference>
<keyword evidence="4" id="KW-1133">Transmembrane helix</keyword>
<keyword evidence="7" id="KW-1185">Reference proteome</keyword>
<dbReference type="EMBL" id="CAKKNF020000083">
    <property type="protein sequence ID" value="CAH0749366.1"/>
    <property type="molecule type" value="Genomic_DNA"/>
</dbReference>
<evidence type="ECO:0000313" key="6">
    <source>
        <dbReference type="EMBL" id="CAH0749366.1"/>
    </source>
</evidence>
<comment type="similarity">
    <text evidence="1">Belongs to the 1-acyl-sn-glycerol-3-phosphate acyltransferase family.</text>
</comment>
<sequence length="188" mass="22732">MRKINERTNEVFFFSFSFLKLDFCSTDKQLHALYDITVAYPHTYPQNELDLFRGKFPEEVHFHIQRYSEQDLPHEESQQVEWLKKRWMQKEESLNQFYSTKQFKDSGSVSNRVQTLHNALYLAFYFWTSIQVVVLYLTIYSSFFRWYTVFCILSFSVISVYTEGFQQLQVKYFNYLSQKIGCLKPKDT</sequence>
<keyword evidence="3" id="KW-0012">Acyltransferase</keyword>
<evidence type="ECO:0000256" key="1">
    <source>
        <dbReference type="ARBA" id="ARBA00008655"/>
    </source>
</evidence>
<evidence type="ECO:0000256" key="2">
    <source>
        <dbReference type="ARBA" id="ARBA00022679"/>
    </source>
</evidence>
<evidence type="ECO:0000259" key="5">
    <source>
        <dbReference type="Pfam" id="PF16076"/>
    </source>
</evidence>
<name>A0AAI8UVE5_BEMTA</name>
<dbReference type="GO" id="GO:0005783">
    <property type="term" value="C:endoplasmic reticulum"/>
    <property type="evidence" value="ECO:0007669"/>
    <property type="project" value="TreeGrafter"/>
</dbReference>
<keyword evidence="4" id="KW-0472">Membrane</keyword>
<evidence type="ECO:0000313" key="7">
    <source>
        <dbReference type="Proteomes" id="UP001152759"/>
    </source>
</evidence>
<dbReference type="GO" id="GO:0036149">
    <property type="term" value="P:phosphatidylinositol acyl-chain remodeling"/>
    <property type="evidence" value="ECO:0007669"/>
    <property type="project" value="TreeGrafter"/>
</dbReference>
<feature type="transmembrane region" description="Helical" evidence="4">
    <location>
        <begin position="119"/>
        <end position="138"/>
    </location>
</feature>
<gene>
    <name evidence="6" type="ORF">BEMITA_LOCUS211</name>
</gene>
<dbReference type="PANTHER" id="PTHR10983:SF16">
    <property type="entry name" value="LYSOCARDIOLIPIN ACYLTRANSFERASE 1"/>
    <property type="match status" value="1"/>
</dbReference>
<dbReference type="AlphaFoldDB" id="A0AAI8UVE5"/>
<evidence type="ECO:0000256" key="3">
    <source>
        <dbReference type="ARBA" id="ARBA00023315"/>
    </source>
</evidence>
<proteinExistence type="inferred from homology"/>
<evidence type="ECO:0000256" key="4">
    <source>
        <dbReference type="SAM" id="Phobius"/>
    </source>
</evidence>